<dbReference type="Proteomes" id="UP000215214">
    <property type="component" value="Chromosome TJEJU"/>
</dbReference>
<accession>A0A238U4C0</accession>
<keyword evidence="2" id="KW-1185">Reference proteome</keyword>
<dbReference type="AlphaFoldDB" id="A0A238U4C0"/>
<evidence type="ECO:0000313" key="1">
    <source>
        <dbReference type="EMBL" id="SNR13866.1"/>
    </source>
</evidence>
<sequence>MLSKNNIEKLKAKGLHLTCNHKRCFIIKKPGILGNSIPNYSTIPAIILDSEGKTKSEISSDCPTLMLWFLKNQYQLVCSNWVPGPGPGDFSLDFENEEAVVDFIESYYFGDNTYFKELLEYELNKR</sequence>
<dbReference type="EMBL" id="LT899436">
    <property type="protein sequence ID" value="SNR13866.1"/>
    <property type="molecule type" value="Genomic_DNA"/>
</dbReference>
<dbReference type="KEGG" id="tje:TJEJU_0056"/>
<name>A0A238U4C0_9FLAO</name>
<reference evidence="1 2" key="1">
    <citation type="submission" date="2017-07" db="EMBL/GenBank/DDBJ databases">
        <authorList>
            <person name="Sun Z.S."/>
            <person name="Albrecht U."/>
            <person name="Echele G."/>
            <person name="Lee C.C."/>
        </authorList>
    </citation>
    <scope>NUCLEOTIDE SEQUENCE [LARGE SCALE GENOMIC DNA]</scope>
    <source>
        <strain evidence="2">type strain: KCTC 22618</strain>
    </source>
</reference>
<dbReference type="RefSeq" id="WP_157730032.1">
    <property type="nucleotide sequence ID" value="NZ_LT899436.1"/>
</dbReference>
<organism evidence="1 2">
    <name type="scientific">Tenacibaculum jejuense</name>
    <dbReference type="NCBI Taxonomy" id="584609"/>
    <lineage>
        <taxon>Bacteria</taxon>
        <taxon>Pseudomonadati</taxon>
        <taxon>Bacteroidota</taxon>
        <taxon>Flavobacteriia</taxon>
        <taxon>Flavobacteriales</taxon>
        <taxon>Flavobacteriaceae</taxon>
        <taxon>Tenacibaculum</taxon>
    </lineage>
</organism>
<evidence type="ECO:0000313" key="2">
    <source>
        <dbReference type="Proteomes" id="UP000215214"/>
    </source>
</evidence>
<dbReference type="OrthoDB" id="3078600at2"/>
<gene>
    <name evidence="1" type="ORF">TJEJU_0056</name>
</gene>
<proteinExistence type="predicted"/>
<protein>
    <submittedName>
        <fullName evidence="1">Uncharacterized protein</fullName>
    </submittedName>
</protein>